<evidence type="ECO:0000259" key="1">
    <source>
        <dbReference type="Pfam" id="PF13610"/>
    </source>
</evidence>
<dbReference type="InterPro" id="IPR032874">
    <property type="entry name" value="DDE_dom"/>
</dbReference>
<dbReference type="Pfam" id="PF13610">
    <property type="entry name" value="DDE_Tnp_IS240"/>
    <property type="match status" value="1"/>
</dbReference>
<dbReference type="PANTHER" id="PTHR35528">
    <property type="entry name" value="BLL1675 PROTEIN"/>
    <property type="match status" value="1"/>
</dbReference>
<gene>
    <name evidence="2" type="ORF">PAMC26510_37550</name>
</gene>
<sequence length="137" mass="15240">MYRAVDKAGDTVDLLFRAKRDKAAARRYFEKAIAGNGVPETVTIDKSGANLAGLNAINAGRDIPIKIRHSKYLNNAVEQDHRAIKRIVRPMLGFKSFRCARVILGGIELMHMIAKGQMKSDGGRHRSVAEQFYDLAK</sequence>
<protein>
    <submittedName>
        <fullName evidence="2">Mobile element protein</fullName>
    </submittedName>
</protein>
<dbReference type="InterPro" id="IPR052183">
    <property type="entry name" value="IS_Transposase"/>
</dbReference>
<evidence type="ECO:0000313" key="3">
    <source>
        <dbReference type="Proteomes" id="UP000194546"/>
    </source>
</evidence>
<feature type="domain" description="DDE" evidence="1">
    <location>
        <begin position="1"/>
        <end position="117"/>
    </location>
</feature>
<evidence type="ECO:0000313" key="2">
    <source>
        <dbReference type="EMBL" id="OTP65661.1"/>
    </source>
</evidence>
<proteinExistence type="predicted"/>
<dbReference type="AlphaFoldDB" id="A0A242M3A2"/>
<accession>A0A242M3A2</accession>
<comment type="caution">
    <text evidence="2">The sequence shown here is derived from an EMBL/GenBank/DDBJ whole genome shotgun (WGS) entry which is preliminary data.</text>
</comment>
<name>A0A242M3A2_CABSO</name>
<dbReference type="EMBL" id="NBTY01000216">
    <property type="protein sequence ID" value="OTP65661.1"/>
    <property type="molecule type" value="Genomic_DNA"/>
</dbReference>
<dbReference type="PANTHER" id="PTHR35528:SF3">
    <property type="entry name" value="BLL1675 PROTEIN"/>
    <property type="match status" value="1"/>
</dbReference>
<dbReference type="Proteomes" id="UP000194546">
    <property type="component" value="Unassembled WGS sequence"/>
</dbReference>
<organism evidence="2 3">
    <name type="scientific">Caballeronia sordidicola</name>
    <name type="common">Burkholderia sordidicola</name>
    <dbReference type="NCBI Taxonomy" id="196367"/>
    <lineage>
        <taxon>Bacteria</taxon>
        <taxon>Pseudomonadati</taxon>
        <taxon>Pseudomonadota</taxon>
        <taxon>Betaproteobacteria</taxon>
        <taxon>Burkholderiales</taxon>
        <taxon>Burkholderiaceae</taxon>
        <taxon>Caballeronia</taxon>
    </lineage>
</organism>
<reference evidence="2 3" key="1">
    <citation type="submission" date="2017-03" db="EMBL/GenBank/DDBJ databases">
        <title>Genome analysis of strain PAMC 26510.</title>
        <authorList>
            <person name="Oh H.-M."/>
            <person name="Yang J.-A."/>
        </authorList>
    </citation>
    <scope>NUCLEOTIDE SEQUENCE [LARGE SCALE GENOMIC DNA]</scope>
    <source>
        <strain evidence="2 3">PAMC 26510</strain>
    </source>
</reference>